<evidence type="ECO:0000256" key="3">
    <source>
        <dbReference type="ARBA" id="ARBA00023002"/>
    </source>
</evidence>
<evidence type="ECO:0000313" key="5">
    <source>
        <dbReference type="EMBL" id="MFN2977412.1"/>
    </source>
</evidence>
<dbReference type="PANTHER" id="PTHR11592:SF40">
    <property type="entry name" value="THIOREDOXIN_GLUTATHIONE PEROXIDASE BTUE"/>
    <property type="match status" value="1"/>
</dbReference>
<dbReference type="PANTHER" id="PTHR11592">
    <property type="entry name" value="GLUTATHIONE PEROXIDASE"/>
    <property type="match status" value="1"/>
</dbReference>
<evidence type="ECO:0000256" key="4">
    <source>
        <dbReference type="RuleBase" id="RU000499"/>
    </source>
</evidence>
<dbReference type="PIRSF" id="PIRSF000303">
    <property type="entry name" value="Glutathion_perox"/>
    <property type="match status" value="1"/>
</dbReference>
<dbReference type="InterPro" id="IPR000889">
    <property type="entry name" value="Glutathione_peroxidase"/>
</dbReference>
<dbReference type="Pfam" id="PF00255">
    <property type="entry name" value="GSHPx"/>
    <property type="match status" value="1"/>
</dbReference>
<evidence type="ECO:0000256" key="2">
    <source>
        <dbReference type="ARBA" id="ARBA00022559"/>
    </source>
</evidence>
<comment type="similarity">
    <text evidence="1 4">Belongs to the glutathione peroxidase family.</text>
</comment>
<dbReference type="RefSeq" id="WP_263414425.1">
    <property type="nucleotide sequence ID" value="NZ_BAABBH010000001.1"/>
</dbReference>
<keyword evidence="2 4" id="KW-0575">Peroxidase</keyword>
<sequence>MPLDIYTIPITRIDGSVGSMADFRGQVLLVVNVASQCGLTEQYEGLEHLQKRYGDRGFNVLGFPANDFGQQEPGTDQEIQKFCTGNFGVSFPMFSKIQVVGPEKHPLFAELIAQQPTAAGEGKHAWRQHLVEFGVEPNAEPELLWNFEKFLVSRTGQVVARFSPDTLPLAQPITVAIEAELAR</sequence>
<dbReference type="EMBL" id="JBJYXY010000001">
    <property type="protein sequence ID" value="MFN2977412.1"/>
    <property type="molecule type" value="Genomic_DNA"/>
</dbReference>
<dbReference type="GO" id="GO:0004601">
    <property type="term" value="F:peroxidase activity"/>
    <property type="evidence" value="ECO:0007669"/>
    <property type="project" value="UniProtKB-KW"/>
</dbReference>
<keyword evidence="3 4" id="KW-0560">Oxidoreductase</keyword>
<dbReference type="InterPro" id="IPR029759">
    <property type="entry name" value="GPX_AS"/>
</dbReference>
<gene>
    <name evidence="5" type="ORF">ACK2TP_16695</name>
</gene>
<keyword evidence="6" id="KW-1185">Reference proteome</keyword>
<dbReference type="SUPFAM" id="SSF52833">
    <property type="entry name" value="Thioredoxin-like"/>
    <property type="match status" value="1"/>
</dbReference>
<dbReference type="Gene3D" id="3.40.30.10">
    <property type="entry name" value="Glutaredoxin"/>
    <property type="match status" value="1"/>
</dbReference>
<organism evidence="5 6">
    <name type="scientific">Terriglobus aquaticus</name>
    <dbReference type="NCBI Taxonomy" id="940139"/>
    <lineage>
        <taxon>Bacteria</taxon>
        <taxon>Pseudomonadati</taxon>
        <taxon>Acidobacteriota</taxon>
        <taxon>Terriglobia</taxon>
        <taxon>Terriglobales</taxon>
        <taxon>Acidobacteriaceae</taxon>
        <taxon>Terriglobus</taxon>
    </lineage>
</organism>
<comment type="caution">
    <text evidence="5">The sequence shown here is derived from an EMBL/GenBank/DDBJ whole genome shotgun (WGS) entry which is preliminary data.</text>
</comment>
<dbReference type="PROSITE" id="PS51355">
    <property type="entry name" value="GLUTATHIONE_PEROXID_3"/>
    <property type="match status" value="1"/>
</dbReference>
<dbReference type="PROSITE" id="PS00460">
    <property type="entry name" value="GLUTATHIONE_PEROXID_1"/>
    <property type="match status" value="1"/>
</dbReference>
<proteinExistence type="inferred from homology"/>
<protein>
    <recommendedName>
        <fullName evidence="4">Glutathione peroxidase</fullName>
    </recommendedName>
</protein>
<dbReference type="InterPro" id="IPR036249">
    <property type="entry name" value="Thioredoxin-like_sf"/>
</dbReference>
<name>A0ABW9KNQ1_9BACT</name>
<dbReference type="Proteomes" id="UP001634747">
    <property type="component" value="Unassembled WGS sequence"/>
</dbReference>
<accession>A0ABW9KNQ1</accession>
<dbReference type="PRINTS" id="PR01011">
    <property type="entry name" value="GLUTPROXDASE"/>
</dbReference>
<dbReference type="CDD" id="cd00340">
    <property type="entry name" value="GSH_Peroxidase"/>
    <property type="match status" value="1"/>
</dbReference>
<evidence type="ECO:0000256" key="1">
    <source>
        <dbReference type="ARBA" id="ARBA00006926"/>
    </source>
</evidence>
<reference evidence="5 6" key="1">
    <citation type="submission" date="2024-12" db="EMBL/GenBank/DDBJ databases">
        <authorList>
            <person name="Lee Y."/>
        </authorList>
    </citation>
    <scope>NUCLEOTIDE SEQUENCE [LARGE SCALE GENOMIC DNA]</scope>
    <source>
        <strain evidence="5 6">03SUJ4</strain>
    </source>
</reference>
<evidence type="ECO:0000313" key="6">
    <source>
        <dbReference type="Proteomes" id="UP001634747"/>
    </source>
</evidence>